<dbReference type="SUPFAM" id="SSF57850">
    <property type="entry name" value="RING/U-box"/>
    <property type="match status" value="1"/>
</dbReference>
<evidence type="ECO:0008006" key="3">
    <source>
        <dbReference type="Google" id="ProtNLM"/>
    </source>
</evidence>
<evidence type="ECO:0000313" key="1">
    <source>
        <dbReference type="EMBL" id="CAF9924345.1"/>
    </source>
</evidence>
<dbReference type="Gene3D" id="3.30.40.10">
    <property type="entry name" value="Zinc/RING finger domain, C3HC4 (zinc finger)"/>
    <property type="match status" value="1"/>
</dbReference>
<accession>A0A8H3FIL9</accession>
<sequence length="316" mass="35043">MDSALIITSMDNPLQHLRSVRAEDLPPHEQACRVCGTPWGFPKEVQGRLEYPIALSCGCIAGSLCLERSFEISPRCPICNTTIRIIAGINAPLNHNTSRHLRELELRSGINDWPVPSVESRRDMLDRFGMQGAEQMDCDLQAKLGVLNGCHGTFLSMRELEICISLVDYRFGTTTSTVDFLDTFLKCPLFDPSRWERTTDILAYVEGGSKSPFQGESSLGGDLRDVLMLVNMRAGTSFLLDELELVVSLMNYVHGPGVGLLDVLGLRDQRLYGQPELTQWHVVDTQLVEEFGALDLRVGARNAVEDLGDVFSQAAL</sequence>
<gene>
    <name evidence="1" type="ORF">IMSHALPRED_006157</name>
</gene>
<dbReference type="AlphaFoldDB" id="A0A8H3FIL9"/>
<evidence type="ECO:0000313" key="2">
    <source>
        <dbReference type="Proteomes" id="UP000664534"/>
    </source>
</evidence>
<dbReference type="EMBL" id="CAJPDT010000036">
    <property type="protein sequence ID" value="CAF9924345.1"/>
    <property type="molecule type" value="Genomic_DNA"/>
</dbReference>
<proteinExistence type="predicted"/>
<keyword evidence="2" id="KW-1185">Reference proteome</keyword>
<dbReference type="Proteomes" id="UP000664534">
    <property type="component" value="Unassembled WGS sequence"/>
</dbReference>
<protein>
    <recommendedName>
        <fullName evidence="3">RING-type domain-containing protein</fullName>
    </recommendedName>
</protein>
<name>A0A8H3FIL9_9LECA</name>
<organism evidence="1 2">
    <name type="scientific">Imshaugia aleurites</name>
    <dbReference type="NCBI Taxonomy" id="172621"/>
    <lineage>
        <taxon>Eukaryota</taxon>
        <taxon>Fungi</taxon>
        <taxon>Dikarya</taxon>
        <taxon>Ascomycota</taxon>
        <taxon>Pezizomycotina</taxon>
        <taxon>Lecanoromycetes</taxon>
        <taxon>OSLEUM clade</taxon>
        <taxon>Lecanoromycetidae</taxon>
        <taxon>Lecanorales</taxon>
        <taxon>Lecanorineae</taxon>
        <taxon>Parmeliaceae</taxon>
        <taxon>Imshaugia</taxon>
    </lineage>
</organism>
<reference evidence="1" key="1">
    <citation type="submission" date="2021-03" db="EMBL/GenBank/DDBJ databases">
        <authorList>
            <person name="Tagirdzhanova G."/>
        </authorList>
    </citation>
    <scope>NUCLEOTIDE SEQUENCE</scope>
</reference>
<dbReference type="OrthoDB" id="5361943at2759"/>
<dbReference type="InterPro" id="IPR013083">
    <property type="entry name" value="Znf_RING/FYVE/PHD"/>
</dbReference>
<comment type="caution">
    <text evidence="1">The sequence shown here is derived from an EMBL/GenBank/DDBJ whole genome shotgun (WGS) entry which is preliminary data.</text>
</comment>